<evidence type="ECO:0000256" key="1">
    <source>
        <dbReference type="SAM" id="MobiDB-lite"/>
    </source>
</evidence>
<gene>
    <name evidence="3" type="ORF">AMS68_003682</name>
</gene>
<feature type="compositionally biased region" description="Polar residues" evidence="1">
    <location>
        <begin position="48"/>
        <end position="58"/>
    </location>
</feature>
<accession>A0A6H0XU42</accession>
<dbReference type="Proteomes" id="UP000503462">
    <property type="component" value="Chromosome 2"/>
</dbReference>
<protein>
    <submittedName>
        <fullName evidence="3">Uncharacterized protein</fullName>
    </submittedName>
</protein>
<evidence type="ECO:0000313" key="4">
    <source>
        <dbReference type="Proteomes" id="UP000503462"/>
    </source>
</evidence>
<feature type="signal peptide" evidence="2">
    <location>
        <begin position="1"/>
        <end position="24"/>
    </location>
</feature>
<keyword evidence="2" id="KW-0732">Signal</keyword>
<feature type="chain" id="PRO_5026198574" evidence="2">
    <location>
        <begin position="25"/>
        <end position="216"/>
    </location>
</feature>
<evidence type="ECO:0000313" key="3">
    <source>
        <dbReference type="EMBL" id="QIW98164.1"/>
    </source>
</evidence>
<reference evidence="3 4" key="1">
    <citation type="journal article" date="2016" name="Sci. Rep.">
        <title>Peltaster fructicola genome reveals evolution from an invasive phytopathogen to an ectophytic parasite.</title>
        <authorList>
            <person name="Xu C."/>
            <person name="Chen H."/>
            <person name="Gleason M.L."/>
            <person name="Xu J.R."/>
            <person name="Liu H."/>
            <person name="Zhang R."/>
            <person name="Sun G."/>
        </authorList>
    </citation>
    <scope>NUCLEOTIDE SEQUENCE [LARGE SCALE GENOMIC DNA]</scope>
    <source>
        <strain evidence="3 4">LNHT1506</strain>
    </source>
</reference>
<sequence length="216" mass="24401">MAWTYLTWFCSVPLLFFMDILIDARIWWPHIPDGPQIVDIDSGRPPQLDTQRLGSRNGSICYSSRDDSDDDDDDAIGIDDTITPMNSLYTDNEDHHDYELLDSTSSLDEASTMIRGRHHDHVNHHASVLSLDSLLAIPSSSPTSSLIFEIETTSPERSVLGLNLLQDYIEDMSRAPILSLSSYIDAPLCLTDSTTFTRAFAFNCRHVHSEKCYEEE</sequence>
<dbReference type="AlphaFoldDB" id="A0A6H0XU42"/>
<dbReference type="EMBL" id="CP051140">
    <property type="protein sequence ID" value="QIW98164.1"/>
    <property type="molecule type" value="Genomic_DNA"/>
</dbReference>
<name>A0A6H0XU42_9PEZI</name>
<evidence type="ECO:0000256" key="2">
    <source>
        <dbReference type="SAM" id="SignalP"/>
    </source>
</evidence>
<feature type="region of interest" description="Disordered" evidence="1">
    <location>
        <begin position="38"/>
        <end position="75"/>
    </location>
</feature>
<keyword evidence="4" id="KW-1185">Reference proteome</keyword>
<organism evidence="3 4">
    <name type="scientific">Peltaster fructicola</name>
    <dbReference type="NCBI Taxonomy" id="286661"/>
    <lineage>
        <taxon>Eukaryota</taxon>
        <taxon>Fungi</taxon>
        <taxon>Dikarya</taxon>
        <taxon>Ascomycota</taxon>
        <taxon>Pezizomycotina</taxon>
        <taxon>Dothideomycetes</taxon>
        <taxon>Dothideomycetes incertae sedis</taxon>
        <taxon>Peltaster</taxon>
    </lineage>
</organism>
<proteinExistence type="predicted"/>